<dbReference type="STRING" id="29172.A0A0D8X5M4"/>
<dbReference type="EC" id="2.4.1.17" evidence="2"/>
<gene>
    <name evidence="6" type="ORF">DICVIV_14276</name>
</gene>
<dbReference type="SUPFAM" id="SSF53756">
    <property type="entry name" value="UDP-Glycosyltransferase/glycogen phosphorylase"/>
    <property type="match status" value="1"/>
</dbReference>
<evidence type="ECO:0000256" key="3">
    <source>
        <dbReference type="ARBA" id="ARBA00022676"/>
    </source>
</evidence>
<evidence type="ECO:0000256" key="4">
    <source>
        <dbReference type="ARBA" id="ARBA00022679"/>
    </source>
</evidence>
<dbReference type="GO" id="GO:0015020">
    <property type="term" value="F:glucuronosyltransferase activity"/>
    <property type="evidence" value="ECO:0007669"/>
    <property type="project" value="UniProtKB-EC"/>
</dbReference>
<feature type="domain" description="Glycosyl transferase family 28 C-terminal" evidence="5">
    <location>
        <begin position="2"/>
        <end position="55"/>
    </location>
</feature>
<dbReference type="OrthoDB" id="5835829at2759"/>
<evidence type="ECO:0000313" key="7">
    <source>
        <dbReference type="Proteomes" id="UP000053766"/>
    </source>
</evidence>
<keyword evidence="3" id="KW-0328">Glycosyltransferase</keyword>
<sequence>MGKPAILVPLCGDQTRNSHMFSKHGGGIVLLKSDLEHPQKLRDALNQIFNDSRYKQQLLF</sequence>
<organism evidence="6 7">
    <name type="scientific">Dictyocaulus viviparus</name>
    <name type="common">Bovine lungworm</name>
    <dbReference type="NCBI Taxonomy" id="29172"/>
    <lineage>
        <taxon>Eukaryota</taxon>
        <taxon>Metazoa</taxon>
        <taxon>Ecdysozoa</taxon>
        <taxon>Nematoda</taxon>
        <taxon>Chromadorea</taxon>
        <taxon>Rhabditida</taxon>
        <taxon>Rhabditina</taxon>
        <taxon>Rhabditomorpha</taxon>
        <taxon>Strongyloidea</taxon>
        <taxon>Metastrongylidae</taxon>
        <taxon>Dictyocaulus</taxon>
    </lineage>
</organism>
<reference evidence="7" key="2">
    <citation type="journal article" date="2016" name="Sci. Rep.">
        <title>Dictyocaulus viviparus genome, variome and transcriptome elucidate lungworm biology and support future intervention.</title>
        <authorList>
            <person name="McNulty S.N."/>
            <person name="Strube C."/>
            <person name="Rosa B.A."/>
            <person name="Martin J.C."/>
            <person name="Tyagi R."/>
            <person name="Choi Y.J."/>
            <person name="Wang Q."/>
            <person name="Hallsworth Pepin K."/>
            <person name="Zhang X."/>
            <person name="Ozersky P."/>
            <person name="Wilson R.K."/>
            <person name="Sternberg P.W."/>
            <person name="Gasser R.B."/>
            <person name="Mitreva M."/>
        </authorList>
    </citation>
    <scope>NUCLEOTIDE SEQUENCE [LARGE SCALE GENOMIC DNA]</scope>
    <source>
        <strain evidence="7">HannoverDv2000</strain>
    </source>
</reference>
<evidence type="ECO:0000256" key="2">
    <source>
        <dbReference type="ARBA" id="ARBA00012544"/>
    </source>
</evidence>
<evidence type="ECO:0000313" key="6">
    <source>
        <dbReference type="EMBL" id="KJH39830.1"/>
    </source>
</evidence>
<evidence type="ECO:0000259" key="5">
    <source>
        <dbReference type="Pfam" id="PF04101"/>
    </source>
</evidence>
<keyword evidence="4" id="KW-0808">Transferase</keyword>
<comment type="similarity">
    <text evidence="1">Belongs to the UDP-glycosyltransferase family.</text>
</comment>
<dbReference type="AlphaFoldDB" id="A0A0D8X5M4"/>
<proteinExistence type="inferred from homology"/>
<dbReference type="InterPro" id="IPR007235">
    <property type="entry name" value="Glyco_trans_28_C"/>
</dbReference>
<name>A0A0D8X5M4_DICVI</name>
<evidence type="ECO:0000256" key="1">
    <source>
        <dbReference type="ARBA" id="ARBA00009995"/>
    </source>
</evidence>
<reference evidence="6 7" key="1">
    <citation type="submission" date="2013-11" db="EMBL/GenBank/DDBJ databases">
        <title>Draft genome of the bovine lungworm Dictyocaulus viviparus.</title>
        <authorList>
            <person name="Mitreva M."/>
        </authorList>
    </citation>
    <scope>NUCLEOTIDE SEQUENCE [LARGE SCALE GENOMIC DNA]</scope>
    <source>
        <strain evidence="6 7">HannoverDv2000</strain>
    </source>
</reference>
<dbReference type="EMBL" id="KN720025">
    <property type="protein sequence ID" value="KJH39830.1"/>
    <property type="molecule type" value="Genomic_DNA"/>
</dbReference>
<accession>A0A0D8X5M4</accession>
<dbReference type="Proteomes" id="UP000053766">
    <property type="component" value="Unassembled WGS sequence"/>
</dbReference>
<dbReference type="PANTHER" id="PTHR48043">
    <property type="entry name" value="EG:EG0003.4 PROTEIN-RELATED"/>
    <property type="match status" value="1"/>
</dbReference>
<dbReference type="Pfam" id="PF04101">
    <property type="entry name" value="Glyco_tran_28_C"/>
    <property type="match status" value="1"/>
</dbReference>
<protein>
    <recommendedName>
        <fullName evidence="2">glucuronosyltransferase</fullName>
        <ecNumber evidence="2">2.4.1.17</ecNumber>
    </recommendedName>
</protein>
<dbReference type="PANTHER" id="PTHR48043:SF23">
    <property type="entry name" value="UDP-GLUCURONOSYLTRANSFERASE"/>
    <property type="match status" value="1"/>
</dbReference>
<keyword evidence="7" id="KW-1185">Reference proteome</keyword>
<dbReference type="Gene3D" id="3.40.50.2000">
    <property type="entry name" value="Glycogen Phosphorylase B"/>
    <property type="match status" value="1"/>
</dbReference>
<dbReference type="InterPro" id="IPR050271">
    <property type="entry name" value="UDP-glycosyltransferase"/>
</dbReference>